<dbReference type="Pfam" id="PF00990">
    <property type="entry name" value="GGDEF"/>
    <property type="match status" value="1"/>
</dbReference>
<reference evidence="3 4" key="1">
    <citation type="submission" date="2024-03" db="EMBL/GenBank/DDBJ databases">
        <title>Human intestinal bacterial collection.</title>
        <authorList>
            <person name="Pauvert C."/>
            <person name="Hitch T.C.A."/>
            <person name="Clavel T."/>
        </authorList>
    </citation>
    <scope>NUCLEOTIDE SEQUENCE [LARGE SCALE GENOMIC DNA]</scope>
    <source>
        <strain evidence="3 4">CLA-SR-H028</strain>
    </source>
</reference>
<dbReference type="InterPro" id="IPR050469">
    <property type="entry name" value="Diguanylate_Cyclase"/>
</dbReference>
<keyword evidence="1" id="KW-1133">Transmembrane helix</keyword>
<dbReference type="PANTHER" id="PTHR45138:SF9">
    <property type="entry name" value="DIGUANYLATE CYCLASE DGCM-RELATED"/>
    <property type="match status" value="1"/>
</dbReference>
<protein>
    <submittedName>
        <fullName evidence="3">GGDEF domain-containing protein</fullName>
        <ecNumber evidence="3">2.7.7.65</ecNumber>
    </submittedName>
</protein>
<sequence length="522" mass="58937">MKKSDQHEKNSNYEILLLPAIRKRFICLSLICILLAGAAGIFLSVRTMRQSAETACQSASAQISQRVDESLKLLKSLASLPEFYDPQIPWEEKVEKIDKINEQFGYMFICYVDKEIQVYTLGEEPASLASREHMQKLYSTRNDIVTDSFIAGADGVTLNYTVAVPLMMEQEMTGSLFCSIYFDETIKLMEQAATADGVDAILIGSKGQVMSSTNNLDYGALYMDILGDRTLFNTTTDQLEVSLLAREAGSFTSMKTGSIQYTLYGPIKQTNWDILVTADFFSSFLAILPYILLFCVLLTGSMTVFYLYIVRQTKTQAQATRKLLASFHDIEKKLYNSDDVENIDYETILQMSSKGLRDELTGLSTRTFFLNQAKLLLNCKEDKDIITLCFVDLDDLKILNDTYGHAAGDIALQKIGSILREYEKRYDGFAGRYGGDEFILLLKDIENVGELKEVLMELVKNLQISVSYKEEVKVHCSIGACIWDRQSSLDTLISNADKALYDVKRHSKGRYSLFLNGEHVYE</sequence>
<organism evidence="3 4">
    <name type="scientific">Blautia caccae</name>
    <dbReference type="NCBI Taxonomy" id="3133175"/>
    <lineage>
        <taxon>Bacteria</taxon>
        <taxon>Bacillati</taxon>
        <taxon>Bacillota</taxon>
        <taxon>Clostridia</taxon>
        <taxon>Lachnospirales</taxon>
        <taxon>Lachnospiraceae</taxon>
        <taxon>Blautia</taxon>
    </lineage>
</organism>
<feature type="domain" description="GGDEF" evidence="2">
    <location>
        <begin position="384"/>
        <end position="516"/>
    </location>
</feature>
<dbReference type="SUPFAM" id="SSF55073">
    <property type="entry name" value="Nucleotide cyclase"/>
    <property type="match status" value="1"/>
</dbReference>
<keyword evidence="4" id="KW-1185">Reference proteome</keyword>
<keyword evidence="3" id="KW-0808">Transferase</keyword>
<dbReference type="NCBIfam" id="TIGR00254">
    <property type="entry name" value="GGDEF"/>
    <property type="match status" value="1"/>
</dbReference>
<name>A0ABV1DHX6_9FIRM</name>
<dbReference type="PROSITE" id="PS50887">
    <property type="entry name" value="GGDEF"/>
    <property type="match status" value="1"/>
</dbReference>
<dbReference type="InterPro" id="IPR029787">
    <property type="entry name" value="Nucleotide_cyclase"/>
</dbReference>
<dbReference type="RefSeq" id="WP_148391418.1">
    <property type="nucleotide sequence ID" value="NZ_JBBMFP010000002.1"/>
</dbReference>
<evidence type="ECO:0000313" key="4">
    <source>
        <dbReference type="Proteomes" id="UP001457898"/>
    </source>
</evidence>
<feature type="transmembrane region" description="Helical" evidence="1">
    <location>
        <begin position="287"/>
        <end position="309"/>
    </location>
</feature>
<dbReference type="CDD" id="cd01949">
    <property type="entry name" value="GGDEF"/>
    <property type="match status" value="1"/>
</dbReference>
<dbReference type="GO" id="GO:0052621">
    <property type="term" value="F:diguanylate cyclase activity"/>
    <property type="evidence" value="ECO:0007669"/>
    <property type="project" value="UniProtKB-EC"/>
</dbReference>
<dbReference type="EMBL" id="JBBMFP010000002">
    <property type="protein sequence ID" value="MEQ2429970.1"/>
    <property type="molecule type" value="Genomic_DNA"/>
</dbReference>
<dbReference type="InterPro" id="IPR043128">
    <property type="entry name" value="Rev_trsase/Diguanyl_cyclase"/>
</dbReference>
<dbReference type="Gene3D" id="3.30.70.270">
    <property type="match status" value="1"/>
</dbReference>
<dbReference type="PANTHER" id="PTHR45138">
    <property type="entry name" value="REGULATORY COMPONENTS OF SENSORY TRANSDUCTION SYSTEM"/>
    <property type="match status" value="1"/>
</dbReference>
<keyword evidence="1" id="KW-0472">Membrane</keyword>
<evidence type="ECO:0000259" key="2">
    <source>
        <dbReference type="PROSITE" id="PS50887"/>
    </source>
</evidence>
<dbReference type="InterPro" id="IPR000160">
    <property type="entry name" value="GGDEF_dom"/>
</dbReference>
<evidence type="ECO:0000256" key="1">
    <source>
        <dbReference type="SAM" id="Phobius"/>
    </source>
</evidence>
<accession>A0ABV1DHX6</accession>
<feature type="transmembrane region" description="Helical" evidence="1">
    <location>
        <begin position="25"/>
        <end position="45"/>
    </location>
</feature>
<comment type="caution">
    <text evidence="3">The sequence shown here is derived from an EMBL/GenBank/DDBJ whole genome shotgun (WGS) entry which is preliminary data.</text>
</comment>
<dbReference type="Proteomes" id="UP001457898">
    <property type="component" value="Unassembled WGS sequence"/>
</dbReference>
<keyword evidence="3" id="KW-0548">Nucleotidyltransferase</keyword>
<gene>
    <name evidence="3" type="ORF">WMO65_03045</name>
</gene>
<dbReference type="EC" id="2.7.7.65" evidence="3"/>
<keyword evidence="1" id="KW-0812">Transmembrane</keyword>
<dbReference type="SMART" id="SM00267">
    <property type="entry name" value="GGDEF"/>
    <property type="match status" value="1"/>
</dbReference>
<evidence type="ECO:0000313" key="3">
    <source>
        <dbReference type="EMBL" id="MEQ2429970.1"/>
    </source>
</evidence>
<proteinExistence type="predicted"/>
<dbReference type="Gene3D" id="3.30.450.20">
    <property type="entry name" value="PAS domain"/>
    <property type="match status" value="1"/>
</dbReference>